<dbReference type="PANTHER" id="PTHR11437:SF10">
    <property type="entry name" value="ANGIOGENIN-RELATED"/>
    <property type="match status" value="1"/>
</dbReference>
<dbReference type="GO" id="GO:0004519">
    <property type="term" value="F:endonuclease activity"/>
    <property type="evidence" value="ECO:0007669"/>
    <property type="project" value="UniProtKB-KW"/>
</dbReference>
<dbReference type="AlphaFoldDB" id="A0A8C4Y6Z9"/>
<reference evidence="10" key="2">
    <citation type="submission" date="2025-08" db="UniProtKB">
        <authorList>
            <consortium name="Ensembl"/>
        </authorList>
    </citation>
    <scope>IDENTIFICATION</scope>
</reference>
<evidence type="ECO:0000256" key="8">
    <source>
        <dbReference type="RuleBase" id="RU000651"/>
    </source>
</evidence>
<dbReference type="InterPro" id="IPR036816">
    <property type="entry name" value="RNaseA-like_dom_sf"/>
</dbReference>
<comment type="subcellular location">
    <subcellularLocation>
        <location evidence="1">Secreted</location>
    </subcellularLocation>
</comment>
<dbReference type="GeneTree" id="ENSGT00940000166697"/>
<keyword evidence="5 8" id="KW-0255">Endonuclease</keyword>
<name>A0A8C4Y6Z9_9SAUR</name>
<dbReference type="GO" id="GO:0004540">
    <property type="term" value="F:RNA nuclease activity"/>
    <property type="evidence" value="ECO:0007669"/>
    <property type="project" value="TreeGrafter"/>
</dbReference>
<reference evidence="10" key="1">
    <citation type="submission" date="2019-06" db="EMBL/GenBank/DDBJ databases">
        <title>G10K-VGP Goodes thornscrub tortoise genome, primary haplotype.</title>
        <authorList>
            <person name="Murphy B."/>
            <person name="Edwards T."/>
            <person name="Rhie A."/>
            <person name="Koren S."/>
            <person name="Phillippy A."/>
            <person name="Fedrigo O."/>
            <person name="Haase B."/>
            <person name="Mountcastle J."/>
            <person name="Lewin H."/>
            <person name="Damas J."/>
            <person name="Howe K."/>
            <person name="Formenti G."/>
            <person name="Myers G."/>
            <person name="Durbin R."/>
            <person name="Jarvis E.D."/>
        </authorList>
    </citation>
    <scope>NUCLEOTIDE SEQUENCE [LARGE SCALE GENOMIC DNA]</scope>
</reference>
<reference evidence="10" key="3">
    <citation type="submission" date="2025-09" db="UniProtKB">
        <authorList>
            <consortium name="Ensembl"/>
        </authorList>
    </citation>
    <scope>IDENTIFICATION</scope>
</reference>
<dbReference type="PRINTS" id="PR00794">
    <property type="entry name" value="RIBONUCLEASE"/>
</dbReference>
<keyword evidence="4 8" id="KW-0540">Nuclease</keyword>
<evidence type="ECO:0000256" key="3">
    <source>
        <dbReference type="ARBA" id="ARBA00022525"/>
    </source>
</evidence>
<evidence type="ECO:0000313" key="10">
    <source>
        <dbReference type="Ensembl" id="ENSGEVP00005021085.1"/>
    </source>
</evidence>
<dbReference type="PANTHER" id="PTHR11437">
    <property type="entry name" value="RIBONUCLEASE"/>
    <property type="match status" value="1"/>
</dbReference>
<evidence type="ECO:0000256" key="5">
    <source>
        <dbReference type="ARBA" id="ARBA00022759"/>
    </source>
</evidence>
<evidence type="ECO:0000256" key="6">
    <source>
        <dbReference type="ARBA" id="ARBA00022801"/>
    </source>
</evidence>
<feature type="domain" description="Ribonuclease A-domain" evidence="9">
    <location>
        <begin position="5"/>
        <end position="121"/>
    </location>
</feature>
<sequence length="121" mass="13877">MEKADCASYRQFLNQHVDFPMILGFDNHAYCNYIMERRGLTRPVCKPTNTFIHAPTSEVQAICRGCNQNNECDSNAAYPLTTCRVRSPPRPPRCIYRGIPQTRRIRVACVGGLPMRFIRVL</sequence>
<evidence type="ECO:0000313" key="11">
    <source>
        <dbReference type="Proteomes" id="UP000694390"/>
    </source>
</evidence>
<keyword evidence="3" id="KW-0964">Secreted</keyword>
<organism evidence="10 11">
    <name type="scientific">Gopherus evgoodei</name>
    <name type="common">Goodes thornscrub tortoise</name>
    <dbReference type="NCBI Taxonomy" id="1825980"/>
    <lineage>
        <taxon>Eukaryota</taxon>
        <taxon>Metazoa</taxon>
        <taxon>Chordata</taxon>
        <taxon>Craniata</taxon>
        <taxon>Vertebrata</taxon>
        <taxon>Euteleostomi</taxon>
        <taxon>Archelosauria</taxon>
        <taxon>Testudinata</taxon>
        <taxon>Testudines</taxon>
        <taxon>Cryptodira</taxon>
        <taxon>Durocryptodira</taxon>
        <taxon>Testudinoidea</taxon>
        <taxon>Testudinidae</taxon>
        <taxon>Gopherus</taxon>
    </lineage>
</organism>
<evidence type="ECO:0000256" key="4">
    <source>
        <dbReference type="ARBA" id="ARBA00022722"/>
    </source>
</evidence>
<evidence type="ECO:0000256" key="1">
    <source>
        <dbReference type="ARBA" id="ARBA00004613"/>
    </source>
</evidence>
<dbReference type="GO" id="GO:0016787">
    <property type="term" value="F:hydrolase activity"/>
    <property type="evidence" value="ECO:0007669"/>
    <property type="project" value="UniProtKB-KW"/>
</dbReference>
<dbReference type="GO" id="GO:0005576">
    <property type="term" value="C:extracellular region"/>
    <property type="evidence" value="ECO:0007669"/>
    <property type="project" value="UniProtKB-SubCell"/>
</dbReference>
<comment type="similarity">
    <text evidence="2 8">Belongs to the pancreatic ribonuclease family.</text>
</comment>
<evidence type="ECO:0000259" key="9">
    <source>
        <dbReference type="SMART" id="SM00092"/>
    </source>
</evidence>
<dbReference type="GO" id="GO:0050830">
    <property type="term" value="P:defense response to Gram-positive bacterium"/>
    <property type="evidence" value="ECO:0007669"/>
    <property type="project" value="TreeGrafter"/>
</dbReference>
<accession>A0A8C4Y6Z9</accession>
<keyword evidence="6 8" id="KW-0378">Hydrolase</keyword>
<dbReference type="CDD" id="cd06265">
    <property type="entry name" value="RNase_A_canonical"/>
    <property type="match status" value="1"/>
</dbReference>
<dbReference type="GO" id="GO:0003676">
    <property type="term" value="F:nucleic acid binding"/>
    <property type="evidence" value="ECO:0007669"/>
    <property type="project" value="InterPro"/>
</dbReference>
<evidence type="ECO:0000256" key="7">
    <source>
        <dbReference type="ARBA" id="ARBA00023157"/>
    </source>
</evidence>
<dbReference type="PROSITE" id="PS00127">
    <property type="entry name" value="RNASE_PANCREATIC"/>
    <property type="match status" value="1"/>
</dbReference>
<keyword evidence="11" id="KW-1185">Reference proteome</keyword>
<dbReference type="Ensembl" id="ENSGEVT00005022141.1">
    <property type="protein sequence ID" value="ENSGEVP00005021085.1"/>
    <property type="gene ID" value="ENSGEVG00005014959.1"/>
</dbReference>
<dbReference type="InterPro" id="IPR023411">
    <property type="entry name" value="RNaseA_AS"/>
</dbReference>
<dbReference type="OrthoDB" id="8573660at2759"/>
<dbReference type="InterPro" id="IPR001427">
    <property type="entry name" value="RNaseA"/>
</dbReference>
<keyword evidence="7" id="KW-1015">Disulfide bond</keyword>
<dbReference type="SUPFAM" id="SSF54076">
    <property type="entry name" value="RNase A-like"/>
    <property type="match status" value="1"/>
</dbReference>
<protein>
    <recommendedName>
        <fullName evidence="9">Ribonuclease A-domain domain-containing protein</fullName>
    </recommendedName>
</protein>
<evidence type="ECO:0000256" key="2">
    <source>
        <dbReference type="ARBA" id="ARBA00005600"/>
    </source>
</evidence>
<dbReference type="Gene3D" id="3.10.130.10">
    <property type="entry name" value="Ribonuclease A-like domain"/>
    <property type="match status" value="1"/>
</dbReference>
<dbReference type="Pfam" id="PF00074">
    <property type="entry name" value="RnaseA"/>
    <property type="match status" value="1"/>
</dbReference>
<proteinExistence type="inferred from homology"/>
<dbReference type="InterPro" id="IPR023412">
    <property type="entry name" value="RNaseA_domain"/>
</dbReference>
<dbReference type="SMART" id="SM00092">
    <property type="entry name" value="RNAse_Pc"/>
    <property type="match status" value="1"/>
</dbReference>
<dbReference type="Proteomes" id="UP000694390">
    <property type="component" value="Chromosome 21"/>
</dbReference>